<dbReference type="InterPro" id="IPR001138">
    <property type="entry name" value="Zn2Cys6_DnaBD"/>
</dbReference>
<dbReference type="OrthoDB" id="4161332at2759"/>
<dbReference type="CDD" id="cd00067">
    <property type="entry name" value="GAL4"/>
    <property type="match status" value="1"/>
</dbReference>
<dbReference type="GO" id="GO:0006351">
    <property type="term" value="P:DNA-templated transcription"/>
    <property type="evidence" value="ECO:0007669"/>
    <property type="project" value="InterPro"/>
</dbReference>
<evidence type="ECO:0000313" key="5">
    <source>
        <dbReference type="EMBL" id="CAH0045840.1"/>
    </source>
</evidence>
<gene>
    <name evidence="5" type="ORF">CSOL1703_00012471</name>
</gene>
<evidence type="ECO:0000313" key="6">
    <source>
        <dbReference type="Proteomes" id="UP000775872"/>
    </source>
</evidence>
<dbReference type="PROSITE" id="PS00463">
    <property type="entry name" value="ZN2_CY6_FUNGAL_1"/>
    <property type="match status" value="1"/>
</dbReference>
<dbReference type="AlphaFoldDB" id="A0A9N9YYS6"/>
<proteinExistence type="predicted"/>
<comment type="caution">
    <text evidence="5">The sequence shown here is derived from an EMBL/GenBank/DDBJ whole genome shotgun (WGS) entry which is preliminary data.</text>
</comment>
<keyword evidence="6" id="KW-1185">Reference proteome</keyword>
<dbReference type="InterPro" id="IPR036864">
    <property type="entry name" value="Zn2-C6_fun-type_DNA-bd_sf"/>
</dbReference>
<protein>
    <recommendedName>
        <fullName evidence="4">Zn(2)-C6 fungal-type domain-containing protein</fullName>
    </recommendedName>
</protein>
<dbReference type="PANTHER" id="PTHR47425:SF2">
    <property type="entry name" value="FARB-RELATED"/>
    <property type="match status" value="1"/>
</dbReference>
<evidence type="ECO:0000259" key="4">
    <source>
        <dbReference type="PROSITE" id="PS50048"/>
    </source>
</evidence>
<feature type="compositionally biased region" description="Polar residues" evidence="3">
    <location>
        <begin position="1"/>
        <end position="10"/>
    </location>
</feature>
<dbReference type="Pfam" id="PF00172">
    <property type="entry name" value="Zn_clus"/>
    <property type="match status" value="1"/>
</dbReference>
<feature type="region of interest" description="Disordered" evidence="3">
    <location>
        <begin position="1"/>
        <end position="21"/>
    </location>
</feature>
<dbReference type="Gene3D" id="4.10.240.10">
    <property type="entry name" value="Zn(2)-C6 fungal-type DNA-binding domain"/>
    <property type="match status" value="1"/>
</dbReference>
<evidence type="ECO:0000256" key="3">
    <source>
        <dbReference type="SAM" id="MobiDB-lite"/>
    </source>
</evidence>
<evidence type="ECO:0000256" key="1">
    <source>
        <dbReference type="ARBA" id="ARBA00022723"/>
    </source>
</evidence>
<name>A0A9N9YYS6_9HYPO</name>
<feature type="region of interest" description="Disordered" evidence="3">
    <location>
        <begin position="72"/>
        <end position="102"/>
    </location>
</feature>
<dbReference type="GO" id="GO:0003677">
    <property type="term" value="F:DNA binding"/>
    <property type="evidence" value="ECO:0007669"/>
    <property type="project" value="InterPro"/>
</dbReference>
<dbReference type="Pfam" id="PF04082">
    <property type="entry name" value="Fungal_trans"/>
    <property type="match status" value="1"/>
</dbReference>
<keyword evidence="2" id="KW-0539">Nucleus</keyword>
<feature type="domain" description="Zn(2)-C6 fungal-type" evidence="4">
    <location>
        <begin position="31"/>
        <end position="63"/>
    </location>
</feature>
<dbReference type="PROSITE" id="PS50048">
    <property type="entry name" value="ZN2_CY6_FUNGAL_2"/>
    <property type="match status" value="1"/>
</dbReference>
<accession>A0A9N9YYS6</accession>
<dbReference type="SMART" id="SM00066">
    <property type="entry name" value="GAL4"/>
    <property type="match status" value="1"/>
</dbReference>
<dbReference type="SUPFAM" id="SSF57701">
    <property type="entry name" value="Zn2/Cys6 DNA-binding domain"/>
    <property type="match status" value="1"/>
</dbReference>
<dbReference type="EMBL" id="CABFOC020000013">
    <property type="protein sequence ID" value="CAH0045840.1"/>
    <property type="molecule type" value="Genomic_DNA"/>
</dbReference>
<evidence type="ECO:0000256" key="2">
    <source>
        <dbReference type="ARBA" id="ARBA00023242"/>
    </source>
</evidence>
<feature type="compositionally biased region" description="Low complexity" evidence="3">
    <location>
        <begin position="80"/>
        <end position="99"/>
    </location>
</feature>
<dbReference type="InterPro" id="IPR007219">
    <property type="entry name" value="XnlR_reg_dom"/>
</dbReference>
<keyword evidence="1" id="KW-0479">Metal-binding</keyword>
<dbReference type="GO" id="GO:0008270">
    <property type="term" value="F:zinc ion binding"/>
    <property type="evidence" value="ECO:0007669"/>
    <property type="project" value="InterPro"/>
</dbReference>
<sequence length="792" mass="90357">MRVTHEQPSPESALIGTRQLPRPNRQRASVACLHCRNRKIRCDVSRRGYPCANCRLDDTECEVVCRSSSRVSKRRKDSLATSSEETPPTAEPSSTTSSAGFLNTMPVIWESSSPTETLARDETSTSIDNFPSCEVDLLDLGAVPVTMAPPASMAPTIHSRRPGHSLRKEGRSDVLYTYHPFLSHNDLSHLEPRDLNLLESQSCLRVPTRPILHEFIRQYFLYIHPLLPMMDEARFWRTYRGEDGPEEYISLLLIQAMLFVSCNYVSPEIVRSLGFSSNRSARAEFYRRAKVIPPHSLHTHYTHQNPYAILYDMNSELSSFTISQAALLLTSWTPPANPRGMKPNTQWLSIAIEHARAEGAHLYGQQRGPGSKGPSAHQALAKRLWWCCIIRDRILSLGVRRRIQIDRESFDFDSNRRLNHSDLAGEVDGSGVYCKKAKISLIRILLRVVDLCVSLTDLLNLAHRLEFYREGDKEQWLPHLQQVRTVKETLRMWHEVTKSEFSCSLEQLRRASKHDEQCKAVAVQLHVMYMYYHSAGIALAHYEILLTTMVIPTGTPYTMLRPSYLSKLFCELQDASESLSDCLDGLLKEDLIPLLPISTIALIVFPLIHHTLDLYTTHDDSYAAQILRKSRLGALTEAMNKFEQTYDGVEWVKSMLRQVLDLGESRLSEGHRNREWKKNLSSSPAPYLRIAFTIEFSLSRSYFFQEADAPAYLETVFKDRPTPVIDYTEPMMMVQPSFAIRDTAEALDEDWEKLLQLQTTAEESMLESESATTTPMDGYRDIFDLAMVEDTL</sequence>
<organism evidence="5 6">
    <name type="scientific">Clonostachys solani</name>
    <dbReference type="NCBI Taxonomy" id="160281"/>
    <lineage>
        <taxon>Eukaryota</taxon>
        <taxon>Fungi</taxon>
        <taxon>Dikarya</taxon>
        <taxon>Ascomycota</taxon>
        <taxon>Pezizomycotina</taxon>
        <taxon>Sordariomycetes</taxon>
        <taxon>Hypocreomycetidae</taxon>
        <taxon>Hypocreales</taxon>
        <taxon>Bionectriaceae</taxon>
        <taxon>Clonostachys</taxon>
    </lineage>
</organism>
<reference evidence="5" key="1">
    <citation type="submission" date="2021-10" db="EMBL/GenBank/DDBJ databases">
        <authorList>
            <person name="Piombo E."/>
        </authorList>
    </citation>
    <scope>NUCLEOTIDE SEQUENCE</scope>
</reference>
<dbReference type="PANTHER" id="PTHR47425">
    <property type="entry name" value="FARB-RELATED"/>
    <property type="match status" value="1"/>
</dbReference>
<dbReference type="InterPro" id="IPR052761">
    <property type="entry name" value="Fungal_Detox/Toxin_TFs"/>
</dbReference>
<dbReference type="GO" id="GO:0000981">
    <property type="term" value="F:DNA-binding transcription factor activity, RNA polymerase II-specific"/>
    <property type="evidence" value="ECO:0007669"/>
    <property type="project" value="InterPro"/>
</dbReference>
<dbReference type="Proteomes" id="UP000775872">
    <property type="component" value="Unassembled WGS sequence"/>
</dbReference>
<dbReference type="CDD" id="cd12148">
    <property type="entry name" value="fungal_TF_MHR"/>
    <property type="match status" value="1"/>
</dbReference>